<keyword evidence="3" id="KW-1185">Reference proteome</keyword>
<dbReference type="InterPro" id="IPR010093">
    <property type="entry name" value="SinI_DNA-bd"/>
</dbReference>
<evidence type="ECO:0000313" key="3">
    <source>
        <dbReference type="Proteomes" id="UP001165341"/>
    </source>
</evidence>
<evidence type="ECO:0000313" key="2">
    <source>
        <dbReference type="EMBL" id="MCI4658042.1"/>
    </source>
</evidence>
<dbReference type="GO" id="GO:0003677">
    <property type="term" value="F:DNA binding"/>
    <property type="evidence" value="ECO:0007669"/>
    <property type="project" value="UniProtKB-KW"/>
</dbReference>
<protein>
    <submittedName>
        <fullName evidence="2">Excisionase family DNA-binding protein</fullName>
    </submittedName>
</protein>
<sequence length="161" mass="18055">MSLTREKRQPRTYLPSEIDSRAIDEFIKQIQNIHGKKATLTSADGAQVIELPEPLFDVLRQVADALSNGKGVTVAPQESKLTTQSAADFLGMSRPTLVKLLESGEVPFELVGRHRRVTLRDLVEYKDKFRVERRAVLRKMAREGQEAGILDLTAADMPGRR</sequence>
<keyword evidence="2" id="KW-0238">DNA-binding</keyword>
<dbReference type="AlphaFoldDB" id="A0AA41UFF2"/>
<organism evidence="2 3">
    <name type="scientific">Cryobacterium zhongshanensis</name>
    <dbReference type="NCBI Taxonomy" id="2928153"/>
    <lineage>
        <taxon>Bacteria</taxon>
        <taxon>Bacillati</taxon>
        <taxon>Actinomycetota</taxon>
        <taxon>Actinomycetes</taxon>
        <taxon>Micrococcales</taxon>
        <taxon>Microbacteriaceae</taxon>
        <taxon>Cryobacterium</taxon>
    </lineage>
</organism>
<dbReference type="Proteomes" id="UP001165341">
    <property type="component" value="Unassembled WGS sequence"/>
</dbReference>
<name>A0AA41UFF2_9MICO</name>
<gene>
    <name evidence="2" type="ORF">MQH31_09500</name>
</gene>
<reference evidence="2" key="1">
    <citation type="submission" date="2022-03" db="EMBL/GenBank/DDBJ databases">
        <title>Cryobacterium sp. nov. strain ZS14-85, isolated from Antarctic soil.</title>
        <authorList>
            <person name="Li J."/>
            <person name="Niu G."/>
        </authorList>
    </citation>
    <scope>NUCLEOTIDE SEQUENCE</scope>
    <source>
        <strain evidence="2">ZS14-85</strain>
    </source>
</reference>
<dbReference type="InterPro" id="IPR041657">
    <property type="entry name" value="HTH_17"/>
</dbReference>
<evidence type="ECO:0000259" key="1">
    <source>
        <dbReference type="Pfam" id="PF12728"/>
    </source>
</evidence>
<dbReference type="Pfam" id="PF12728">
    <property type="entry name" value="HTH_17"/>
    <property type="match status" value="1"/>
</dbReference>
<dbReference type="EMBL" id="JALGAR010000002">
    <property type="protein sequence ID" value="MCI4658042.1"/>
    <property type="molecule type" value="Genomic_DNA"/>
</dbReference>
<feature type="domain" description="Helix-turn-helix" evidence="1">
    <location>
        <begin position="81"/>
        <end position="127"/>
    </location>
</feature>
<dbReference type="RefSeq" id="WP_243011835.1">
    <property type="nucleotide sequence ID" value="NZ_JALGAR010000002.1"/>
</dbReference>
<accession>A0AA41UFF2</accession>
<dbReference type="NCBIfam" id="TIGR01764">
    <property type="entry name" value="excise"/>
    <property type="match status" value="1"/>
</dbReference>
<proteinExistence type="predicted"/>
<comment type="caution">
    <text evidence="2">The sequence shown here is derived from an EMBL/GenBank/DDBJ whole genome shotgun (WGS) entry which is preliminary data.</text>
</comment>